<dbReference type="GO" id="GO:0003677">
    <property type="term" value="F:DNA binding"/>
    <property type="evidence" value="ECO:0007669"/>
    <property type="project" value="UniProtKB-KW"/>
</dbReference>
<dbReference type="CDD" id="cd07765">
    <property type="entry name" value="KRAB_A-box"/>
    <property type="match status" value="2"/>
</dbReference>
<feature type="domain" description="C2H2-type" evidence="14">
    <location>
        <begin position="864"/>
        <end position="891"/>
    </location>
</feature>
<evidence type="ECO:0000256" key="6">
    <source>
        <dbReference type="ARBA" id="ARBA00022833"/>
    </source>
</evidence>
<dbReference type="InterPro" id="IPR036051">
    <property type="entry name" value="KRAB_dom_sf"/>
</dbReference>
<dbReference type="FunFam" id="3.30.160.60:FF:002004">
    <property type="entry name" value="Zinc finger protein 473"/>
    <property type="match status" value="1"/>
</dbReference>
<dbReference type="SUPFAM" id="SSF109640">
    <property type="entry name" value="KRAB domain (Kruppel-associated box)"/>
    <property type="match status" value="2"/>
</dbReference>
<feature type="compositionally biased region" description="Low complexity" evidence="13">
    <location>
        <begin position="187"/>
        <end position="198"/>
    </location>
</feature>
<keyword evidence="6" id="KW-0862">Zinc</keyword>
<dbReference type="FunFam" id="3.30.160.60:FF:000200">
    <property type="entry name" value="zinc finger protein 510 isoform X2"/>
    <property type="match status" value="1"/>
</dbReference>
<comment type="similarity">
    <text evidence="2">Belongs to the krueppel C2H2-type zinc-finger protein family.</text>
</comment>
<evidence type="ECO:0000256" key="3">
    <source>
        <dbReference type="ARBA" id="ARBA00022723"/>
    </source>
</evidence>
<dbReference type="FunFam" id="3.30.160.60:FF:000281">
    <property type="entry name" value="Zinc finger protein 558 isoform X1"/>
    <property type="match status" value="2"/>
</dbReference>
<feature type="domain" description="C2H2-type" evidence="14">
    <location>
        <begin position="1273"/>
        <end position="1300"/>
    </location>
</feature>
<gene>
    <name evidence="16" type="ORF">J1605_002809</name>
</gene>
<dbReference type="InterPro" id="IPR036236">
    <property type="entry name" value="Znf_C2H2_sf"/>
</dbReference>
<dbReference type="FunFam" id="3.30.160.60:FF:000016">
    <property type="entry name" value="zinc finger protein 37 homolog"/>
    <property type="match status" value="2"/>
</dbReference>
<feature type="domain" description="C2H2-type" evidence="14">
    <location>
        <begin position="976"/>
        <end position="1003"/>
    </location>
</feature>
<dbReference type="Proteomes" id="UP001159641">
    <property type="component" value="Unassembled WGS sequence"/>
</dbReference>
<feature type="domain" description="C2H2-type" evidence="14">
    <location>
        <begin position="1694"/>
        <end position="1721"/>
    </location>
</feature>
<feature type="domain" description="C2H2-type" evidence="14">
    <location>
        <begin position="948"/>
        <end position="975"/>
    </location>
</feature>
<feature type="domain" description="C2H2-type" evidence="14">
    <location>
        <begin position="1722"/>
        <end position="1749"/>
    </location>
</feature>
<dbReference type="FunFam" id="3.30.160.60:FF:000688">
    <property type="entry name" value="zinc finger protein 197 isoform X1"/>
    <property type="match status" value="1"/>
</dbReference>
<feature type="domain" description="C2H2-type" evidence="14">
    <location>
        <begin position="695"/>
        <end position="722"/>
    </location>
</feature>
<keyword evidence="8" id="KW-0238">DNA-binding</keyword>
<evidence type="ECO:0000256" key="2">
    <source>
        <dbReference type="ARBA" id="ARBA00006991"/>
    </source>
</evidence>
<dbReference type="GO" id="GO:0008270">
    <property type="term" value="F:zinc ion binding"/>
    <property type="evidence" value="ECO:0007669"/>
    <property type="project" value="UniProtKB-KW"/>
</dbReference>
<comment type="subcellular location">
    <subcellularLocation>
        <location evidence="1">Nucleus</location>
    </subcellularLocation>
</comment>
<dbReference type="Gene3D" id="6.10.140.140">
    <property type="match status" value="2"/>
</dbReference>
<feature type="domain" description="KRAB" evidence="15">
    <location>
        <begin position="379"/>
        <end position="450"/>
    </location>
</feature>
<keyword evidence="17" id="KW-1185">Reference proteome</keyword>
<evidence type="ECO:0000256" key="10">
    <source>
        <dbReference type="ARBA" id="ARBA00023242"/>
    </source>
</evidence>
<dbReference type="FunFam" id="3.30.160.60:FF:000737">
    <property type="entry name" value="Zinc finger protein 565"/>
    <property type="match status" value="6"/>
</dbReference>
<keyword evidence="10" id="KW-0539">Nucleus</keyword>
<feature type="domain" description="C2H2-type" evidence="14">
    <location>
        <begin position="836"/>
        <end position="863"/>
    </location>
</feature>
<feature type="region of interest" description="Disordered" evidence="13">
    <location>
        <begin position="1051"/>
        <end position="1080"/>
    </location>
</feature>
<dbReference type="PANTHER" id="PTHR24377">
    <property type="entry name" value="IP01015P-RELATED"/>
    <property type="match status" value="1"/>
</dbReference>
<sequence length="1763" mass="198680">MADTREKRTRRTTLPAPPRDIINIPRGPAPRHKPRPGLQLLLRAPSRERLPEALGALFCLAARPVLPARLGSCVDNHLGSRGPEGPGAADLGPSRRTLCRPKRALSPPALLLAPPGRRPGLRFPEGAAADGHAHFRRRPATWVPAGQAGWRARRPAGRGPLGARRARAGWVCLRDPGGVCPHGGDMRGAASARARGLGSPPRQGVPRTKPGAGRGRSAGTPVAFPCPVRGRPRARSGLTSRGQRGVATTGPENRALPSRDTAFVQVRRHKQEAAGTGIERQATSQNLTVITTAATASVLVILPLAPSTHAARGRFPGQQPEESLLSLCSDTPTAFPSEGQILNEYQSDRIRAQPCDFIELLVTSLKAPSPKTFTFWSLVTFGDVAVEFSPEEWAWLDSAQRSLYRSVMLENYRSLVSLGLCVSKPKVISSLEQRKEPWAAKRTLTRGGCPDSRAVPETKELFSKKNFCEEKSSQAVLMERPTTCSLECSVLGEDWGYSAVLERHLGLVTITNMAVDVSQQPGPTRKSFRKNIVWEDHSMGAVGRCVSEPDLVSLLDLGKEPWVVKGELARGPSPGQQSIHETQELFPKQDSFAEVVMDRTSNSNLESSTFRGSWDSEGLFERKLAGQKTQFRQEAVTHNKTLSKERECPYNKSGRWFHLDISEERVHRCDSVKNTFPPSSVVIKHAGIYAGKKLFKCNECKKTFTQSSSLTVHQRIHTGEKPYKCRECGKAFSDGSSFARHQRCHTGKKPYECMECGKAFIQNTSLIRHWRYYHTGEKPFDCIDCGKAFSDHIGLNQHRRIHTGEKPYKCDVCDKAFRYGSSLTVHQRIHTGEKPYECDVCRKAFSHHASLTQHQRVHSGEKPFKCKECGKAFRQNIHLASHLRIHTGEKPFECGECGKSFSISSQLATHQRIHTGEKPYACKVCSKAFTQKAHLAQHQKTHTGEKPYECKECGKAFSQTTHLIQHQRVHTGEKPYKCMECGKAFGDNSSCTQHQRLHTGQRPYECIECGKAFKTKSSLICHRRSHTGEKPYECSACGKAFSHRQSLSVHQRIHSGKKPPLRWEDTPTSDEDLKPGPVPSQGEALLHVRSQEKEKVMGIELLKAMSLDSVSFTDIAIDFSQDEWEWLNLAQRTLYKKVMLENYRNLASLGLCISKPDVISLLEQDKEPWMMKGEITRGLHPDLEFVWMRKELSPNQDIYEEKLSQAMIMERLTSCDLECSTLRENWKCEDLFERELVFPIEERIYNFDTDKKSLKAHSFVKKRKQVYGEKKLLQCNDCEKTFSKISTLTLHQRIHTGEKPYECIECGKAFSQSAHLAQHQRIHTGEKPFECTECGKAFSQNAHLIQHQRVHTGEKPYQCKQCHKAFSQLAHLAQHQRVHTGEKPYECIECGKAFSDCSSLAHHRRIHTGKRPYECIDCGKAFRQNASLIRHRRYCHTGEKPFDCIDCGKAFTDHIGLIQHKRIHTGERPYKCNVCGKAFSHGSSLTVHQRIHTGEKPYECNICEKAFSHRGSLTLHQRVHTGEKPYECKECGKAFRQSTHLAHHQRIHTGEKPYECKECSKAFSQNAHLAQHQKVHTGEKPYECKECGKAFSQIAHLIQHQRVHTGEKPYECIECGKAFSDGSYLVQHQRLHSGKRPYACLECGKAFRQRASLICHQRCHTGEKPYKCNVCGKAFSHRKSLTLHQRIHTGEKPYECKECSKAFSQVAHLTLHRRIHTGERPYECKECGKAFRQSVHLAHHQRIHTGESSSIIPSSSPAYHQVL</sequence>
<feature type="domain" description="C2H2-type" evidence="14">
    <location>
        <begin position="1666"/>
        <end position="1693"/>
    </location>
</feature>
<evidence type="ECO:0008006" key="18">
    <source>
        <dbReference type="Google" id="ProtNLM"/>
    </source>
</evidence>
<dbReference type="FunFam" id="3.30.160.60:FF:000052">
    <property type="entry name" value="zinc finger protein 546 isoform X1"/>
    <property type="match status" value="1"/>
</dbReference>
<dbReference type="GO" id="GO:0003700">
    <property type="term" value="F:DNA-binding transcription factor activity"/>
    <property type="evidence" value="ECO:0007669"/>
    <property type="project" value="UniProtKB-ARBA"/>
</dbReference>
<feature type="domain" description="C2H2-type" evidence="14">
    <location>
        <begin position="1442"/>
        <end position="1469"/>
    </location>
</feature>
<dbReference type="InterPro" id="IPR050826">
    <property type="entry name" value="Krueppel_C2H2_ZnFinger"/>
</dbReference>
<feature type="region of interest" description="Disordered" evidence="13">
    <location>
        <begin position="1"/>
        <end position="35"/>
    </location>
</feature>
<name>A0AB34HRJ8_ESCRO</name>
<feature type="region of interest" description="Disordered" evidence="13">
    <location>
        <begin position="187"/>
        <end position="255"/>
    </location>
</feature>
<dbReference type="PROSITE" id="PS00028">
    <property type="entry name" value="ZINC_FINGER_C2H2_1"/>
    <property type="match status" value="30"/>
</dbReference>
<dbReference type="PROSITE" id="PS50805">
    <property type="entry name" value="KRAB"/>
    <property type="match status" value="3"/>
</dbReference>
<feature type="domain" description="C2H2-type" evidence="14">
    <location>
        <begin position="723"/>
        <end position="750"/>
    </location>
</feature>
<dbReference type="FunFam" id="3.30.160.60:FF:001498">
    <property type="entry name" value="Zinc finger protein 404"/>
    <property type="match status" value="2"/>
</dbReference>
<dbReference type="FunFam" id="3.30.160.60:FF:002090">
    <property type="entry name" value="Zinc finger protein 473"/>
    <property type="match status" value="2"/>
</dbReference>
<dbReference type="FunFam" id="3.30.160.60:FF:001462">
    <property type="entry name" value="Zinc finger protein 502, isoform CRA_a"/>
    <property type="match status" value="1"/>
</dbReference>
<evidence type="ECO:0000259" key="14">
    <source>
        <dbReference type="PROSITE" id="PS50157"/>
    </source>
</evidence>
<dbReference type="FunFam" id="3.30.160.60:FF:002343">
    <property type="entry name" value="Zinc finger protein 33A"/>
    <property type="match status" value="4"/>
</dbReference>
<keyword evidence="9" id="KW-0804">Transcription</keyword>
<feature type="domain" description="C2H2-type" evidence="14">
    <location>
        <begin position="1582"/>
        <end position="1609"/>
    </location>
</feature>
<feature type="domain" description="C2H2-type" evidence="14">
    <location>
        <begin position="1357"/>
        <end position="1384"/>
    </location>
</feature>
<dbReference type="SUPFAM" id="SSF57667">
    <property type="entry name" value="beta-beta-alpha zinc fingers"/>
    <property type="match status" value="17"/>
</dbReference>
<feature type="domain" description="C2H2-type" evidence="14">
    <location>
        <begin position="780"/>
        <end position="807"/>
    </location>
</feature>
<dbReference type="Gene3D" id="3.30.160.60">
    <property type="entry name" value="Classic Zinc Finger"/>
    <property type="match status" value="30"/>
</dbReference>
<feature type="domain" description="C2H2-type" evidence="14">
    <location>
        <begin position="1413"/>
        <end position="1441"/>
    </location>
</feature>
<dbReference type="SMART" id="SM00355">
    <property type="entry name" value="ZnF_C2H2"/>
    <property type="match status" value="30"/>
</dbReference>
<feature type="domain" description="C2H2-type" evidence="14">
    <location>
        <begin position="1032"/>
        <end position="1059"/>
    </location>
</feature>
<evidence type="ECO:0000313" key="17">
    <source>
        <dbReference type="Proteomes" id="UP001159641"/>
    </source>
</evidence>
<feature type="domain" description="C2H2-type" evidence="14">
    <location>
        <begin position="751"/>
        <end position="779"/>
    </location>
</feature>
<feature type="domain" description="C2H2-type" evidence="14">
    <location>
        <begin position="1610"/>
        <end position="1637"/>
    </location>
</feature>
<feature type="domain" description="C2H2-type" evidence="14">
    <location>
        <begin position="1385"/>
        <end position="1412"/>
    </location>
</feature>
<keyword evidence="7" id="KW-0805">Transcription regulation</keyword>
<evidence type="ECO:0000256" key="5">
    <source>
        <dbReference type="ARBA" id="ARBA00022771"/>
    </source>
</evidence>
<feature type="domain" description="C2H2-type" evidence="14">
    <location>
        <begin position="892"/>
        <end position="919"/>
    </location>
</feature>
<keyword evidence="3" id="KW-0479">Metal-binding</keyword>
<dbReference type="FunFam" id="3.30.160.60:FF:000070">
    <property type="entry name" value="zinc finger protein 689 isoform X1"/>
    <property type="match status" value="1"/>
</dbReference>
<feature type="domain" description="C2H2-type" evidence="14">
    <location>
        <begin position="1470"/>
        <end position="1497"/>
    </location>
</feature>
<evidence type="ECO:0000256" key="7">
    <source>
        <dbReference type="ARBA" id="ARBA00023015"/>
    </source>
</evidence>
<comment type="caution">
    <text evidence="16">The sequence shown here is derived from an EMBL/GenBank/DDBJ whole genome shotgun (WGS) entry which is preliminary data.</text>
</comment>
<comment type="function">
    <text evidence="11">May be involved in transcriptional regulation. May have a role in embryonic development.</text>
</comment>
<dbReference type="InterPro" id="IPR013087">
    <property type="entry name" value="Znf_C2H2_type"/>
</dbReference>
<evidence type="ECO:0000256" key="1">
    <source>
        <dbReference type="ARBA" id="ARBA00004123"/>
    </source>
</evidence>
<dbReference type="FunFam" id="3.30.160.60:FF:000566">
    <property type="entry name" value="zinc finger protein 133 isoform X2"/>
    <property type="match status" value="1"/>
</dbReference>
<dbReference type="EMBL" id="JAIQCJ010000554">
    <property type="protein sequence ID" value="KAJ8795497.1"/>
    <property type="molecule type" value="Genomic_DNA"/>
</dbReference>
<feature type="domain" description="C2H2-type" evidence="14">
    <location>
        <begin position="808"/>
        <end position="835"/>
    </location>
</feature>
<evidence type="ECO:0000256" key="11">
    <source>
        <dbReference type="ARBA" id="ARBA00054495"/>
    </source>
</evidence>
<feature type="domain" description="C2H2-type" evidence="14">
    <location>
        <begin position="1554"/>
        <end position="1581"/>
    </location>
</feature>
<evidence type="ECO:0000256" key="4">
    <source>
        <dbReference type="ARBA" id="ARBA00022737"/>
    </source>
</evidence>
<dbReference type="Pfam" id="PF00096">
    <property type="entry name" value="zf-C2H2"/>
    <property type="match status" value="25"/>
</dbReference>
<dbReference type="InterPro" id="IPR001909">
    <property type="entry name" value="KRAB"/>
</dbReference>
<evidence type="ECO:0000259" key="15">
    <source>
        <dbReference type="PROSITE" id="PS50805"/>
    </source>
</evidence>
<feature type="domain" description="C2H2-type" evidence="14">
    <location>
        <begin position="920"/>
        <end position="947"/>
    </location>
</feature>
<evidence type="ECO:0000313" key="16">
    <source>
        <dbReference type="EMBL" id="KAJ8795497.1"/>
    </source>
</evidence>
<dbReference type="FunFam" id="3.30.160.60:FF:001220">
    <property type="entry name" value="ZFP28 zinc finger protein"/>
    <property type="match status" value="1"/>
</dbReference>
<feature type="domain" description="C2H2-type" evidence="14">
    <location>
        <begin position="1004"/>
        <end position="1031"/>
    </location>
</feature>
<evidence type="ECO:0000256" key="9">
    <source>
        <dbReference type="ARBA" id="ARBA00023163"/>
    </source>
</evidence>
<reference evidence="16 17" key="1">
    <citation type="submission" date="2022-11" db="EMBL/GenBank/DDBJ databases">
        <title>Whole genome sequence of Eschrichtius robustus ER-17-0199.</title>
        <authorList>
            <person name="Bruniche-Olsen A."/>
            <person name="Black A.N."/>
            <person name="Fields C.J."/>
            <person name="Walden K."/>
            <person name="Dewoody J.A."/>
        </authorList>
    </citation>
    <scope>NUCLEOTIDE SEQUENCE [LARGE SCALE GENOMIC DNA]</scope>
    <source>
        <strain evidence="16">ER-17-0199</strain>
        <tissue evidence="16">Blubber</tissue>
    </source>
</reference>
<feature type="domain" description="KRAB" evidence="15">
    <location>
        <begin position="1110"/>
        <end position="1181"/>
    </location>
</feature>
<feature type="domain" description="C2H2-type" evidence="14">
    <location>
        <begin position="1498"/>
        <end position="1525"/>
    </location>
</feature>
<feature type="region of interest" description="Disordered" evidence="13">
    <location>
        <begin position="80"/>
        <end position="100"/>
    </location>
</feature>
<feature type="region of interest" description="Disordered" evidence="13">
    <location>
        <begin position="1742"/>
        <end position="1763"/>
    </location>
</feature>
<protein>
    <recommendedName>
        <fullName evidence="18">Zinc finger domain-containing protein</fullName>
    </recommendedName>
</protein>
<feature type="domain" description="KRAB" evidence="15">
    <location>
        <begin position="508"/>
        <end position="574"/>
    </location>
</feature>
<evidence type="ECO:0000256" key="13">
    <source>
        <dbReference type="SAM" id="MobiDB-lite"/>
    </source>
</evidence>
<organism evidence="16 17">
    <name type="scientific">Eschrichtius robustus</name>
    <name type="common">California gray whale</name>
    <name type="synonym">Eschrichtius gibbosus</name>
    <dbReference type="NCBI Taxonomy" id="9764"/>
    <lineage>
        <taxon>Eukaryota</taxon>
        <taxon>Metazoa</taxon>
        <taxon>Chordata</taxon>
        <taxon>Craniata</taxon>
        <taxon>Vertebrata</taxon>
        <taxon>Euteleostomi</taxon>
        <taxon>Mammalia</taxon>
        <taxon>Eutheria</taxon>
        <taxon>Laurasiatheria</taxon>
        <taxon>Artiodactyla</taxon>
        <taxon>Whippomorpha</taxon>
        <taxon>Cetacea</taxon>
        <taxon>Mysticeti</taxon>
        <taxon>Eschrichtiidae</taxon>
        <taxon>Eschrichtius</taxon>
    </lineage>
</organism>
<evidence type="ECO:0000256" key="8">
    <source>
        <dbReference type="ARBA" id="ARBA00023125"/>
    </source>
</evidence>
<dbReference type="PROSITE" id="PS50157">
    <property type="entry name" value="ZINC_FINGER_C2H2_2"/>
    <property type="match status" value="30"/>
</dbReference>
<keyword evidence="5 12" id="KW-0863">Zinc-finger</keyword>
<accession>A0AB34HRJ8</accession>
<dbReference type="GO" id="GO:0045892">
    <property type="term" value="P:negative regulation of DNA-templated transcription"/>
    <property type="evidence" value="ECO:0007669"/>
    <property type="project" value="UniProtKB-ARBA"/>
</dbReference>
<dbReference type="GO" id="GO:0005634">
    <property type="term" value="C:nucleus"/>
    <property type="evidence" value="ECO:0007669"/>
    <property type="project" value="UniProtKB-SubCell"/>
</dbReference>
<feature type="domain" description="C2H2-type" evidence="14">
    <location>
        <begin position="1329"/>
        <end position="1356"/>
    </location>
</feature>
<dbReference type="Pfam" id="PF01352">
    <property type="entry name" value="KRAB"/>
    <property type="match status" value="2"/>
</dbReference>
<proteinExistence type="inferred from homology"/>
<feature type="compositionally biased region" description="Low complexity" evidence="13">
    <location>
        <begin position="1748"/>
        <end position="1757"/>
    </location>
</feature>
<evidence type="ECO:0000256" key="12">
    <source>
        <dbReference type="PROSITE-ProRule" id="PRU00042"/>
    </source>
</evidence>
<dbReference type="Pfam" id="PF13912">
    <property type="entry name" value="zf-C2H2_6"/>
    <property type="match status" value="1"/>
</dbReference>
<feature type="compositionally biased region" description="Basic residues" evidence="13">
    <location>
        <begin position="1051"/>
        <end position="1060"/>
    </location>
</feature>
<dbReference type="SMART" id="SM00349">
    <property type="entry name" value="KRAB"/>
    <property type="match status" value="3"/>
</dbReference>
<feature type="domain" description="C2H2-type" evidence="14">
    <location>
        <begin position="1638"/>
        <end position="1665"/>
    </location>
</feature>
<feature type="domain" description="C2H2-type" evidence="14">
    <location>
        <begin position="1526"/>
        <end position="1553"/>
    </location>
</feature>
<feature type="domain" description="C2H2-type" evidence="14">
    <location>
        <begin position="1301"/>
        <end position="1328"/>
    </location>
</feature>
<dbReference type="FunFam" id="3.30.160.60:FF:000250">
    <property type="entry name" value="zinc finger protein 197 isoform X1"/>
    <property type="match status" value="1"/>
</dbReference>
<dbReference type="FunFam" id="3.30.160.60:FF:001502">
    <property type="entry name" value="ZFP28 zinc finger protein"/>
    <property type="match status" value="1"/>
</dbReference>
<keyword evidence="4" id="KW-0677">Repeat</keyword>
<dbReference type="FunFam" id="3.30.160.60:FF:000519">
    <property type="entry name" value="Zinc finger protein 470"/>
    <property type="match status" value="2"/>
</dbReference>